<dbReference type="Proteomes" id="UP001596045">
    <property type="component" value="Unassembled WGS sequence"/>
</dbReference>
<dbReference type="InterPro" id="IPR048851">
    <property type="entry name" value="PaaA2_dom"/>
</dbReference>
<feature type="domain" description="Stability determinant" evidence="2">
    <location>
        <begin position="105"/>
        <end position="133"/>
    </location>
</feature>
<keyword evidence="4" id="KW-1185">Reference proteome</keyword>
<comment type="caution">
    <text evidence="3">The sequence shown here is derived from an EMBL/GenBank/DDBJ whole genome shotgun (WGS) entry which is preliminary data.</text>
</comment>
<accession>A0ABW0M812</accession>
<evidence type="ECO:0000313" key="4">
    <source>
        <dbReference type="Proteomes" id="UP001596045"/>
    </source>
</evidence>
<evidence type="ECO:0000313" key="3">
    <source>
        <dbReference type="EMBL" id="MFC5474153.1"/>
    </source>
</evidence>
<evidence type="ECO:0000256" key="1">
    <source>
        <dbReference type="SAM" id="MobiDB-lite"/>
    </source>
</evidence>
<proteinExistence type="predicted"/>
<dbReference type="Gene3D" id="6.20.450.20">
    <property type="match status" value="1"/>
</dbReference>
<protein>
    <recommendedName>
        <fullName evidence="2">Stability determinant domain-containing protein</fullName>
    </recommendedName>
</protein>
<dbReference type="RefSeq" id="WP_378997219.1">
    <property type="nucleotide sequence ID" value="NZ_JBHSMT010000013.1"/>
</dbReference>
<feature type="compositionally biased region" description="Basic and acidic residues" evidence="1">
    <location>
        <begin position="87"/>
        <end position="101"/>
    </location>
</feature>
<evidence type="ECO:0000259" key="2">
    <source>
        <dbReference type="Pfam" id="PF21217"/>
    </source>
</evidence>
<reference evidence="4" key="1">
    <citation type="journal article" date="2019" name="Int. J. Syst. Evol. Microbiol.">
        <title>The Global Catalogue of Microorganisms (GCM) 10K type strain sequencing project: providing services to taxonomists for standard genome sequencing and annotation.</title>
        <authorList>
            <consortium name="The Broad Institute Genomics Platform"/>
            <consortium name="The Broad Institute Genome Sequencing Center for Infectious Disease"/>
            <person name="Wu L."/>
            <person name="Ma J."/>
        </authorList>
    </citation>
    <scope>NUCLEOTIDE SEQUENCE [LARGE SCALE GENOMIC DNA]</scope>
    <source>
        <strain evidence="4">JCM 17066</strain>
    </source>
</reference>
<sequence>MTTETIDHTTLSRLAEAGAVRSAHVVGQAGGWGILVKYGMTERALAAQRSHQVRIFRKLETLVNYLKGMGIVRFDVDAVNYDPDSPEAARSRPDSSAKMKSAHEAAAYDKWLKAEIQEAIDDTSPTIPHDEVMRDVRAVIKRARAKRASA</sequence>
<organism evidence="3 4">
    <name type="scientific">Paraherbaspirillum soli</name>
    <dbReference type="NCBI Taxonomy" id="631222"/>
    <lineage>
        <taxon>Bacteria</taxon>
        <taxon>Pseudomonadati</taxon>
        <taxon>Pseudomonadota</taxon>
        <taxon>Betaproteobacteria</taxon>
        <taxon>Burkholderiales</taxon>
        <taxon>Oxalobacteraceae</taxon>
        <taxon>Paraherbaspirillum</taxon>
    </lineage>
</organism>
<gene>
    <name evidence="3" type="ORF">ACFPM8_09290</name>
</gene>
<name>A0ABW0M812_9BURK</name>
<feature type="region of interest" description="Disordered" evidence="1">
    <location>
        <begin position="82"/>
        <end position="101"/>
    </location>
</feature>
<dbReference type="EMBL" id="JBHSMT010000013">
    <property type="protein sequence ID" value="MFC5474153.1"/>
    <property type="molecule type" value="Genomic_DNA"/>
</dbReference>
<dbReference type="Pfam" id="PF21217">
    <property type="entry name" value="PaaA2"/>
    <property type="match status" value="1"/>
</dbReference>